<proteinExistence type="inferred from homology"/>
<dbReference type="Pfam" id="PF04828">
    <property type="entry name" value="GFA"/>
    <property type="match status" value="1"/>
</dbReference>
<feature type="domain" description="CENP-V/GFA" evidence="4">
    <location>
        <begin position="5"/>
        <end position="113"/>
    </location>
</feature>
<dbReference type="InterPro" id="IPR006913">
    <property type="entry name" value="CENP-V/GFA"/>
</dbReference>
<protein>
    <submittedName>
        <fullName evidence="5">GFA family protein</fullName>
    </submittedName>
</protein>
<accession>A0ABY6D9F3</accession>
<keyword evidence="3" id="KW-0862">Zinc</keyword>
<dbReference type="PANTHER" id="PTHR28620">
    <property type="entry name" value="CENTROMERE PROTEIN V"/>
    <property type="match status" value="1"/>
</dbReference>
<dbReference type="PROSITE" id="PS51891">
    <property type="entry name" value="CENP_V_GFA"/>
    <property type="match status" value="1"/>
</dbReference>
<evidence type="ECO:0000256" key="1">
    <source>
        <dbReference type="ARBA" id="ARBA00005495"/>
    </source>
</evidence>
<dbReference type="InterPro" id="IPR052355">
    <property type="entry name" value="CENP-V-like"/>
</dbReference>
<evidence type="ECO:0000313" key="6">
    <source>
        <dbReference type="Proteomes" id="UP001064087"/>
    </source>
</evidence>
<comment type="similarity">
    <text evidence="1">Belongs to the Gfa family.</text>
</comment>
<dbReference type="SUPFAM" id="SSF51316">
    <property type="entry name" value="Mss4-like"/>
    <property type="match status" value="1"/>
</dbReference>
<evidence type="ECO:0000259" key="4">
    <source>
        <dbReference type="PROSITE" id="PS51891"/>
    </source>
</evidence>
<evidence type="ECO:0000256" key="3">
    <source>
        <dbReference type="ARBA" id="ARBA00022833"/>
    </source>
</evidence>
<dbReference type="RefSeq" id="WP_263047552.1">
    <property type="nucleotide sequence ID" value="NZ_CP106738.1"/>
</dbReference>
<keyword evidence="6" id="KW-1185">Reference proteome</keyword>
<dbReference type="Gene3D" id="2.170.150.70">
    <property type="match status" value="1"/>
</dbReference>
<evidence type="ECO:0000256" key="2">
    <source>
        <dbReference type="ARBA" id="ARBA00022723"/>
    </source>
</evidence>
<dbReference type="Proteomes" id="UP001064087">
    <property type="component" value="Chromosome"/>
</dbReference>
<evidence type="ECO:0000313" key="5">
    <source>
        <dbReference type="EMBL" id="UXX82732.1"/>
    </source>
</evidence>
<sequence>MTETVTATCHCGAVEMRVRLSDGLNTARRCDCSFCVRRGAAAVTAPLDGIEVVKGADKLTEYQWGTKTARHFFCSVCGIYTHHRRRSNPNEMGVNLGALHGVNLRDLGDIPWVNGREHPSDT</sequence>
<reference evidence="5" key="1">
    <citation type="submission" date="2022-10" db="EMBL/GenBank/DDBJ databases">
        <title>Roseovarius pelagicus sp. nov., isolated from Arctic seawater.</title>
        <authorList>
            <person name="Hong Y.W."/>
            <person name="Hwang C.Y."/>
        </authorList>
    </citation>
    <scope>NUCLEOTIDE SEQUENCE</scope>
    <source>
        <strain evidence="5">HL-MP18</strain>
    </source>
</reference>
<organism evidence="5 6">
    <name type="scientific">Roseovarius pelagicus</name>
    <dbReference type="NCBI Taxonomy" id="2980108"/>
    <lineage>
        <taxon>Bacteria</taxon>
        <taxon>Pseudomonadati</taxon>
        <taxon>Pseudomonadota</taxon>
        <taxon>Alphaproteobacteria</taxon>
        <taxon>Rhodobacterales</taxon>
        <taxon>Roseobacteraceae</taxon>
        <taxon>Roseovarius</taxon>
    </lineage>
</organism>
<gene>
    <name evidence="5" type="ORF">N7U68_16835</name>
</gene>
<dbReference type="EMBL" id="CP106738">
    <property type="protein sequence ID" value="UXX82732.1"/>
    <property type="molecule type" value="Genomic_DNA"/>
</dbReference>
<keyword evidence="2" id="KW-0479">Metal-binding</keyword>
<dbReference type="InterPro" id="IPR011057">
    <property type="entry name" value="Mss4-like_sf"/>
</dbReference>
<dbReference type="PANTHER" id="PTHR28620:SF1">
    <property type="entry name" value="CENP-V_GFA DOMAIN-CONTAINING PROTEIN"/>
    <property type="match status" value="1"/>
</dbReference>
<name>A0ABY6D9F3_9RHOB</name>